<sequence length="528" mass="60001">MGRGQRRLGRGTGHTEAREPTLFYTTCRRENRDTLDAITGTFLIYNAPYPALIDIGSTHSYVASIMFETLETPVESNDSGVTVLNLLGHSVKVNKLYRDVPLEVEGAVFLAGLMELQFEEFHLILGMDWLVKHRVSLDCATKRVVLRIGEDDEVVAIKERRDFLTNVISALVAEKLVWKGCEAYLPHVSVSKFGGSSVKDIRTVRDFLVVFLEELSGLPLSREVELIPGTAPVSVALYRMSPKELTELKAQIQELLDCGFIRPSVSPSEALALFMKKKDGIMTMCYYRRFVEGFSLIATPLTKLLHKLEHGKDFVVYSDASYVGLGCVMMQDSKVVAYASHQLKTHEVNYPMHDLELAAIELNLRQHKWIKLLKDYDYTIKYHPSKANEVPDALSRRAMTDLWAMFARLSLFEDGSLLAELQDLKIREIEYSMGGLRASEGLTMKEGSKLELPLELNHIHDMFYVLMLRRYCSDPNHIVPVEEIKVRLDLTFEEEPVQILDCDGKVLRRKSIPLVKVLWQNHSTKEAM</sequence>
<dbReference type="GO" id="GO:0004072">
    <property type="term" value="F:aspartate kinase activity"/>
    <property type="evidence" value="ECO:0007669"/>
    <property type="project" value="InterPro"/>
</dbReference>
<evidence type="ECO:0000313" key="2">
    <source>
        <dbReference type="Proteomes" id="UP000818029"/>
    </source>
</evidence>
<dbReference type="OrthoDB" id="992078at2759"/>
<dbReference type="SUPFAM" id="SSF56672">
    <property type="entry name" value="DNA/RNA polymerases"/>
    <property type="match status" value="1"/>
</dbReference>
<dbReference type="Gene3D" id="2.40.70.10">
    <property type="entry name" value="Acid Proteases"/>
    <property type="match status" value="1"/>
</dbReference>
<evidence type="ECO:0000259" key="1">
    <source>
        <dbReference type="Pfam" id="PF17919"/>
    </source>
</evidence>
<keyword evidence="2" id="KW-1185">Reference proteome</keyword>
<dbReference type="Gene3D" id="3.10.10.10">
    <property type="entry name" value="HIV Type 1 Reverse Transcriptase, subunit A, domain 1"/>
    <property type="match status" value="1"/>
</dbReference>
<accession>A0A1U8PMF3</accession>
<dbReference type="AlphaFoldDB" id="A0A1U8PMF3"/>
<dbReference type="Pfam" id="PF17919">
    <property type="entry name" value="RT_RNaseH_2"/>
    <property type="match status" value="1"/>
</dbReference>
<name>A0A1U8PMF3_GOSHI</name>
<dbReference type="GO" id="GO:0008652">
    <property type="term" value="P:amino acid biosynthetic process"/>
    <property type="evidence" value="ECO:0007669"/>
    <property type="project" value="InterPro"/>
</dbReference>
<dbReference type="Proteomes" id="UP000818029">
    <property type="component" value="Chromosome A05"/>
</dbReference>
<dbReference type="KEGG" id="ghi:107960528"/>
<reference evidence="3" key="2">
    <citation type="submission" date="2025-08" db="UniProtKB">
        <authorList>
            <consortium name="RefSeq"/>
        </authorList>
    </citation>
    <scope>IDENTIFICATION</scope>
</reference>
<dbReference type="InterPro" id="IPR021109">
    <property type="entry name" value="Peptidase_aspartic_dom_sf"/>
</dbReference>
<dbReference type="InterPro" id="IPR032567">
    <property type="entry name" value="RTL1-rel"/>
</dbReference>
<dbReference type="PROSITE" id="PS00324">
    <property type="entry name" value="ASPARTOKINASE"/>
    <property type="match status" value="1"/>
</dbReference>
<dbReference type="SUPFAM" id="SSF50630">
    <property type="entry name" value="Acid proteases"/>
    <property type="match status" value="1"/>
</dbReference>
<dbReference type="InterPro" id="IPR018042">
    <property type="entry name" value="Aspartate_kinase_CS"/>
</dbReference>
<dbReference type="Pfam" id="PF08284">
    <property type="entry name" value="RVP_2"/>
    <property type="match status" value="1"/>
</dbReference>
<dbReference type="InterPro" id="IPR041577">
    <property type="entry name" value="RT_RNaseH_2"/>
</dbReference>
<dbReference type="PANTHER" id="PTHR15503">
    <property type="entry name" value="LDOC1 RELATED"/>
    <property type="match status" value="1"/>
</dbReference>
<feature type="domain" description="Reverse transcriptase/retrotransposon-derived protein RNase H-like" evidence="1">
    <location>
        <begin position="303"/>
        <end position="367"/>
    </location>
</feature>
<protein>
    <recommendedName>
        <fullName evidence="1">Reverse transcriptase/retrotransposon-derived protein RNase H-like domain-containing protein</fullName>
    </recommendedName>
</protein>
<dbReference type="InterPro" id="IPR043502">
    <property type="entry name" value="DNA/RNA_pol_sf"/>
</dbReference>
<dbReference type="GeneID" id="107960528"/>
<proteinExistence type="predicted"/>
<reference evidence="2" key="1">
    <citation type="journal article" date="2020" name="Nat. Genet.">
        <title>Genomic diversifications of five Gossypium allopolyploid species and their impact on cotton improvement.</title>
        <authorList>
            <person name="Chen Z.J."/>
            <person name="Sreedasyam A."/>
            <person name="Ando A."/>
            <person name="Song Q."/>
            <person name="De Santiago L.M."/>
            <person name="Hulse-Kemp A.M."/>
            <person name="Ding M."/>
            <person name="Ye W."/>
            <person name="Kirkbride R.C."/>
            <person name="Jenkins J."/>
            <person name="Plott C."/>
            <person name="Lovell J."/>
            <person name="Lin Y.M."/>
            <person name="Vaughn R."/>
            <person name="Liu B."/>
            <person name="Simpson S."/>
            <person name="Scheffler B.E."/>
            <person name="Wen L."/>
            <person name="Saski C.A."/>
            <person name="Grover C.E."/>
            <person name="Hu G."/>
            <person name="Conover J.L."/>
            <person name="Carlson J.W."/>
            <person name="Shu S."/>
            <person name="Boston L.B."/>
            <person name="Williams M."/>
            <person name="Peterson D.G."/>
            <person name="McGee K."/>
            <person name="Jones D.C."/>
            <person name="Wendel J.F."/>
            <person name="Stelly D.M."/>
            <person name="Grimwood J."/>
            <person name="Schmutz J."/>
        </authorList>
    </citation>
    <scope>NUCLEOTIDE SEQUENCE [LARGE SCALE GENOMIC DNA]</scope>
    <source>
        <strain evidence="2">cv. TM-1</strain>
    </source>
</reference>
<dbReference type="CDD" id="cd00303">
    <property type="entry name" value="retropepsin_like"/>
    <property type="match status" value="1"/>
</dbReference>
<gene>
    <name evidence="3" type="primary">LOC107960528</name>
</gene>
<organism evidence="2 3">
    <name type="scientific">Gossypium hirsutum</name>
    <name type="common">Upland cotton</name>
    <name type="synonym">Gossypium mexicanum</name>
    <dbReference type="NCBI Taxonomy" id="3635"/>
    <lineage>
        <taxon>Eukaryota</taxon>
        <taxon>Viridiplantae</taxon>
        <taxon>Streptophyta</taxon>
        <taxon>Embryophyta</taxon>
        <taxon>Tracheophyta</taxon>
        <taxon>Spermatophyta</taxon>
        <taxon>Magnoliopsida</taxon>
        <taxon>eudicotyledons</taxon>
        <taxon>Gunneridae</taxon>
        <taxon>Pentapetalae</taxon>
        <taxon>rosids</taxon>
        <taxon>malvids</taxon>
        <taxon>Malvales</taxon>
        <taxon>Malvaceae</taxon>
        <taxon>Malvoideae</taxon>
        <taxon>Gossypium</taxon>
    </lineage>
</organism>
<dbReference type="PaxDb" id="3635-A0A1U8PMF3"/>
<evidence type="ECO:0000313" key="3">
    <source>
        <dbReference type="RefSeq" id="XP_016752352.1"/>
    </source>
</evidence>
<dbReference type="PANTHER" id="PTHR15503:SF45">
    <property type="entry name" value="RNA-DIRECTED DNA POLYMERASE HOMOLOG"/>
    <property type="match status" value="1"/>
</dbReference>
<dbReference type="RefSeq" id="XP_016752352.1">
    <property type="nucleotide sequence ID" value="XM_016896863.1"/>
</dbReference>